<dbReference type="Proteomes" id="UP000559256">
    <property type="component" value="Unassembled WGS sequence"/>
</dbReference>
<evidence type="ECO:0000256" key="1">
    <source>
        <dbReference type="SAM" id="MobiDB-lite"/>
    </source>
</evidence>
<name>A0A8H5GSE8_9AGAR</name>
<evidence type="ECO:0000313" key="2">
    <source>
        <dbReference type="EMBL" id="KAF5369945.1"/>
    </source>
</evidence>
<dbReference type="AlphaFoldDB" id="A0A8H5GSE8"/>
<organism evidence="2 3">
    <name type="scientific">Tetrapyrgos nigripes</name>
    <dbReference type="NCBI Taxonomy" id="182062"/>
    <lineage>
        <taxon>Eukaryota</taxon>
        <taxon>Fungi</taxon>
        <taxon>Dikarya</taxon>
        <taxon>Basidiomycota</taxon>
        <taxon>Agaricomycotina</taxon>
        <taxon>Agaricomycetes</taxon>
        <taxon>Agaricomycetidae</taxon>
        <taxon>Agaricales</taxon>
        <taxon>Marasmiineae</taxon>
        <taxon>Marasmiaceae</taxon>
        <taxon>Tetrapyrgos</taxon>
    </lineage>
</organism>
<evidence type="ECO:0000313" key="3">
    <source>
        <dbReference type="Proteomes" id="UP000559256"/>
    </source>
</evidence>
<feature type="region of interest" description="Disordered" evidence="1">
    <location>
        <begin position="22"/>
        <end position="76"/>
    </location>
</feature>
<dbReference type="EMBL" id="JAACJM010000012">
    <property type="protein sequence ID" value="KAF5369945.1"/>
    <property type="molecule type" value="Genomic_DNA"/>
</dbReference>
<comment type="caution">
    <text evidence="2">The sequence shown here is derived from an EMBL/GenBank/DDBJ whole genome shotgun (WGS) entry which is preliminary data.</text>
</comment>
<reference evidence="2 3" key="1">
    <citation type="journal article" date="2020" name="ISME J.">
        <title>Uncovering the hidden diversity of litter-decomposition mechanisms in mushroom-forming fungi.</title>
        <authorList>
            <person name="Floudas D."/>
            <person name="Bentzer J."/>
            <person name="Ahren D."/>
            <person name="Johansson T."/>
            <person name="Persson P."/>
            <person name="Tunlid A."/>
        </authorList>
    </citation>
    <scope>NUCLEOTIDE SEQUENCE [LARGE SCALE GENOMIC DNA]</scope>
    <source>
        <strain evidence="2 3">CBS 291.85</strain>
    </source>
</reference>
<accession>A0A8H5GSE8</accession>
<proteinExistence type="predicted"/>
<keyword evidence="3" id="KW-1185">Reference proteome</keyword>
<protein>
    <submittedName>
        <fullName evidence="2">Uncharacterized protein</fullName>
    </submittedName>
</protein>
<sequence length="76" mass="8119">MLPLNKAKDRFLETEELKILGKATRDSGLPKVPTKPNGMPFTKPTAFVPDKPRAAVPPVGPNAQTNANPASERGTP</sequence>
<gene>
    <name evidence="2" type="ORF">D9758_001430</name>
</gene>